<dbReference type="RefSeq" id="WP_017740793.1">
    <property type="nucleotide sequence ID" value="NZ_KQ976356.1"/>
</dbReference>
<reference evidence="1 2" key="1">
    <citation type="journal article" date="2013" name="Genome Biol. Evol.">
        <title>Genomes of Stigonematalean cyanobacteria (subsection V) and the evolution of oxygenic photosynthesis from prokaryotes to plastids.</title>
        <authorList>
            <person name="Dagan T."/>
            <person name="Roettger M."/>
            <person name="Stucken K."/>
            <person name="Landan G."/>
            <person name="Koch R."/>
            <person name="Major P."/>
            <person name="Gould S.B."/>
            <person name="Goremykin V.V."/>
            <person name="Rippka R."/>
            <person name="Tandeau de Marsac N."/>
            <person name="Gugger M."/>
            <person name="Lockhart P.J."/>
            <person name="Allen J.F."/>
            <person name="Brune I."/>
            <person name="Maus I."/>
            <person name="Puhler A."/>
            <person name="Martin W.F."/>
        </authorList>
    </citation>
    <scope>NUCLEOTIDE SEQUENCE [LARGE SCALE GENOMIC DNA]</scope>
    <source>
        <strain evidence="1 2">PCC 7110</strain>
    </source>
</reference>
<dbReference type="OrthoDB" id="9826146at2"/>
<accession>A0A139WQ40</accession>
<evidence type="ECO:0000313" key="2">
    <source>
        <dbReference type="Proteomes" id="UP000076925"/>
    </source>
</evidence>
<comment type="caution">
    <text evidence="1">The sequence shown here is derived from an EMBL/GenBank/DDBJ whole genome shotgun (WGS) entry which is preliminary data.</text>
</comment>
<dbReference type="AlphaFoldDB" id="A0A139WQ40"/>
<sequence>MSSNYKTININGISINIYRHRRDTKWYQTKNHLFLDANQVSGVIGKKFSTILSFIRAEEKRGEPVSHHDIEFLIEKNELSEVKPITIETATLYWLQWAVLGNWTAIKLCRGIINNPLYKTAEELFDSTDTREKVVRIINKNYDYYCKDDYWLQRMYQEKKVS</sequence>
<dbReference type="Proteomes" id="UP000076925">
    <property type="component" value="Unassembled WGS sequence"/>
</dbReference>
<proteinExistence type="predicted"/>
<keyword evidence="2" id="KW-1185">Reference proteome</keyword>
<dbReference type="EMBL" id="ANNX02000078">
    <property type="protein sequence ID" value="KYC34549.1"/>
    <property type="molecule type" value="Genomic_DNA"/>
</dbReference>
<evidence type="ECO:0000313" key="1">
    <source>
        <dbReference type="EMBL" id="KYC34549.1"/>
    </source>
</evidence>
<name>A0A139WQ40_9CYAN</name>
<protein>
    <submittedName>
        <fullName evidence="1">Uncharacterized protein</fullName>
    </submittedName>
</protein>
<gene>
    <name evidence="1" type="ORF">WA1_51065</name>
</gene>
<organism evidence="1 2">
    <name type="scientific">Scytonema hofmannii PCC 7110</name>
    <dbReference type="NCBI Taxonomy" id="128403"/>
    <lineage>
        <taxon>Bacteria</taxon>
        <taxon>Bacillati</taxon>
        <taxon>Cyanobacteriota</taxon>
        <taxon>Cyanophyceae</taxon>
        <taxon>Nostocales</taxon>
        <taxon>Scytonemataceae</taxon>
        <taxon>Scytonema</taxon>
    </lineage>
</organism>